<protein>
    <submittedName>
        <fullName evidence="2">Uncharacterized protein</fullName>
    </submittedName>
</protein>
<dbReference type="EMBL" id="JAZHXI010000025">
    <property type="protein sequence ID" value="KAL2059964.1"/>
    <property type="molecule type" value="Genomic_DNA"/>
</dbReference>
<accession>A0ABR4BQG6</accession>
<feature type="compositionally biased region" description="Acidic residues" evidence="1">
    <location>
        <begin position="51"/>
        <end position="60"/>
    </location>
</feature>
<reference evidence="2 3" key="1">
    <citation type="journal article" date="2024" name="Commun. Biol.">
        <title>Comparative genomic analysis of thermophilic fungi reveals convergent evolutionary adaptations and gene losses.</title>
        <authorList>
            <person name="Steindorff A.S."/>
            <person name="Aguilar-Pontes M.V."/>
            <person name="Robinson A.J."/>
            <person name="Andreopoulos B."/>
            <person name="LaButti K."/>
            <person name="Kuo A."/>
            <person name="Mondo S."/>
            <person name="Riley R."/>
            <person name="Otillar R."/>
            <person name="Haridas S."/>
            <person name="Lipzen A."/>
            <person name="Grimwood J."/>
            <person name="Schmutz J."/>
            <person name="Clum A."/>
            <person name="Reid I.D."/>
            <person name="Moisan M.C."/>
            <person name="Butler G."/>
            <person name="Nguyen T.T.M."/>
            <person name="Dewar K."/>
            <person name="Conant G."/>
            <person name="Drula E."/>
            <person name="Henrissat B."/>
            <person name="Hansel C."/>
            <person name="Singer S."/>
            <person name="Hutchinson M.I."/>
            <person name="de Vries R.P."/>
            <person name="Natvig D.O."/>
            <person name="Powell A.J."/>
            <person name="Tsang A."/>
            <person name="Grigoriev I.V."/>
        </authorList>
    </citation>
    <scope>NUCLEOTIDE SEQUENCE [LARGE SCALE GENOMIC DNA]</scope>
    <source>
        <strain evidence="2 3">CBS 494.80</strain>
    </source>
</reference>
<keyword evidence="3" id="KW-1185">Reference proteome</keyword>
<sequence length="80" mass="8723">MNAVIIRDVNIPLSVDEFSEEFKYVAKGLPMPKIPKDFPPLSIGQGLFNSEGDDYEDGNGPEDGKRMNFTEQGGGDSRSG</sequence>
<evidence type="ECO:0000313" key="2">
    <source>
        <dbReference type="EMBL" id="KAL2059964.1"/>
    </source>
</evidence>
<proteinExistence type="predicted"/>
<comment type="caution">
    <text evidence="2">The sequence shown here is derived from an EMBL/GenBank/DDBJ whole genome shotgun (WGS) entry which is preliminary data.</text>
</comment>
<dbReference type="Proteomes" id="UP001595075">
    <property type="component" value="Unassembled WGS sequence"/>
</dbReference>
<evidence type="ECO:0000256" key="1">
    <source>
        <dbReference type="SAM" id="MobiDB-lite"/>
    </source>
</evidence>
<organism evidence="2 3">
    <name type="scientific">Oculimacula yallundae</name>
    <dbReference type="NCBI Taxonomy" id="86028"/>
    <lineage>
        <taxon>Eukaryota</taxon>
        <taxon>Fungi</taxon>
        <taxon>Dikarya</taxon>
        <taxon>Ascomycota</taxon>
        <taxon>Pezizomycotina</taxon>
        <taxon>Leotiomycetes</taxon>
        <taxon>Helotiales</taxon>
        <taxon>Ploettnerulaceae</taxon>
        <taxon>Oculimacula</taxon>
    </lineage>
</organism>
<gene>
    <name evidence="2" type="ORF">VTL71DRAFT_10119</name>
</gene>
<feature type="region of interest" description="Disordered" evidence="1">
    <location>
        <begin position="35"/>
        <end position="80"/>
    </location>
</feature>
<name>A0ABR4BQG6_9HELO</name>
<evidence type="ECO:0000313" key="3">
    <source>
        <dbReference type="Proteomes" id="UP001595075"/>
    </source>
</evidence>